<protein>
    <submittedName>
        <fullName evidence="1">Uncharacterized protein</fullName>
    </submittedName>
</protein>
<sequence length="125" mass="14779">MITNIFDLIRDIHKTTAENVTSRVTRDKIVTKPACSARPPARQPARIRQSYNQFFPSENLVKNDPPWRPWIQTIFELNHRIQKTNVLTKFHEDWATNPCFSNNHDPFELVRDIHNTNVMTKCYDD</sequence>
<proteinExistence type="predicted"/>
<reference evidence="1" key="2">
    <citation type="submission" date="2020-11" db="EMBL/GenBank/DDBJ databases">
        <authorList>
            <person name="McCartney M.A."/>
            <person name="Auch B."/>
            <person name="Kono T."/>
            <person name="Mallez S."/>
            <person name="Becker A."/>
            <person name="Gohl D.M."/>
            <person name="Silverstein K.A.T."/>
            <person name="Koren S."/>
            <person name="Bechman K.B."/>
            <person name="Herman A."/>
            <person name="Abrahante J.E."/>
            <person name="Garbe J."/>
        </authorList>
    </citation>
    <scope>NUCLEOTIDE SEQUENCE</scope>
    <source>
        <strain evidence="1">Duluth1</strain>
        <tissue evidence="1">Whole animal</tissue>
    </source>
</reference>
<evidence type="ECO:0000313" key="2">
    <source>
        <dbReference type="Proteomes" id="UP000828390"/>
    </source>
</evidence>
<dbReference type="EMBL" id="JAIWYP010000010">
    <property type="protein sequence ID" value="KAH3749229.1"/>
    <property type="molecule type" value="Genomic_DNA"/>
</dbReference>
<dbReference type="AlphaFoldDB" id="A0A9D4I5S8"/>
<keyword evidence="2" id="KW-1185">Reference proteome</keyword>
<reference evidence="1" key="1">
    <citation type="journal article" date="2019" name="bioRxiv">
        <title>The Genome of the Zebra Mussel, Dreissena polymorpha: A Resource for Invasive Species Research.</title>
        <authorList>
            <person name="McCartney M.A."/>
            <person name="Auch B."/>
            <person name="Kono T."/>
            <person name="Mallez S."/>
            <person name="Zhang Y."/>
            <person name="Obille A."/>
            <person name="Becker A."/>
            <person name="Abrahante J.E."/>
            <person name="Garbe J."/>
            <person name="Badalamenti J.P."/>
            <person name="Herman A."/>
            <person name="Mangelson H."/>
            <person name="Liachko I."/>
            <person name="Sullivan S."/>
            <person name="Sone E.D."/>
            <person name="Koren S."/>
            <person name="Silverstein K.A.T."/>
            <person name="Beckman K.B."/>
            <person name="Gohl D.M."/>
        </authorList>
    </citation>
    <scope>NUCLEOTIDE SEQUENCE</scope>
    <source>
        <strain evidence="1">Duluth1</strain>
        <tissue evidence="1">Whole animal</tissue>
    </source>
</reference>
<organism evidence="1 2">
    <name type="scientific">Dreissena polymorpha</name>
    <name type="common">Zebra mussel</name>
    <name type="synonym">Mytilus polymorpha</name>
    <dbReference type="NCBI Taxonomy" id="45954"/>
    <lineage>
        <taxon>Eukaryota</taxon>
        <taxon>Metazoa</taxon>
        <taxon>Spiralia</taxon>
        <taxon>Lophotrochozoa</taxon>
        <taxon>Mollusca</taxon>
        <taxon>Bivalvia</taxon>
        <taxon>Autobranchia</taxon>
        <taxon>Heteroconchia</taxon>
        <taxon>Euheterodonta</taxon>
        <taxon>Imparidentia</taxon>
        <taxon>Neoheterodontei</taxon>
        <taxon>Myida</taxon>
        <taxon>Dreissenoidea</taxon>
        <taxon>Dreissenidae</taxon>
        <taxon>Dreissena</taxon>
    </lineage>
</organism>
<evidence type="ECO:0000313" key="1">
    <source>
        <dbReference type="EMBL" id="KAH3749229.1"/>
    </source>
</evidence>
<dbReference type="Proteomes" id="UP000828390">
    <property type="component" value="Unassembled WGS sequence"/>
</dbReference>
<comment type="caution">
    <text evidence="1">The sequence shown here is derived from an EMBL/GenBank/DDBJ whole genome shotgun (WGS) entry which is preliminary data.</text>
</comment>
<accession>A0A9D4I5S8</accession>
<gene>
    <name evidence="1" type="ORF">DPMN_183722</name>
</gene>
<name>A0A9D4I5S8_DREPO</name>